<gene>
    <name evidence="1" type="ORF">C7450_104335</name>
</gene>
<organism evidence="1 2">
    <name type="scientific">Chelatococcus asaccharovorans</name>
    <dbReference type="NCBI Taxonomy" id="28210"/>
    <lineage>
        <taxon>Bacteria</taxon>
        <taxon>Pseudomonadati</taxon>
        <taxon>Pseudomonadota</taxon>
        <taxon>Alphaproteobacteria</taxon>
        <taxon>Hyphomicrobiales</taxon>
        <taxon>Chelatococcaceae</taxon>
        <taxon>Chelatococcus</taxon>
    </lineage>
</organism>
<accession>A0A2V3ULH2</accession>
<dbReference type="InterPro" id="IPR009003">
    <property type="entry name" value="Peptidase_S1_PA"/>
</dbReference>
<comment type="caution">
    <text evidence="1">The sequence shown here is derived from an EMBL/GenBank/DDBJ whole genome shotgun (WGS) entry which is preliminary data.</text>
</comment>
<protein>
    <submittedName>
        <fullName evidence="1">Trypsin-like peptidase</fullName>
    </submittedName>
</protein>
<name>A0A2V3ULH2_9HYPH</name>
<evidence type="ECO:0000313" key="1">
    <source>
        <dbReference type="EMBL" id="PXW60282.1"/>
    </source>
</evidence>
<proteinExistence type="predicted"/>
<dbReference type="EMBL" id="QJJK01000004">
    <property type="protein sequence ID" value="PXW60282.1"/>
    <property type="molecule type" value="Genomic_DNA"/>
</dbReference>
<evidence type="ECO:0000313" key="2">
    <source>
        <dbReference type="Proteomes" id="UP000248021"/>
    </source>
</evidence>
<dbReference type="RefSeq" id="WP_110374607.1">
    <property type="nucleotide sequence ID" value="NZ_JAHBRY010000001.1"/>
</dbReference>
<dbReference type="Pfam" id="PF13365">
    <property type="entry name" value="Trypsin_2"/>
    <property type="match status" value="1"/>
</dbReference>
<dbReference type="Proteomes" id="UP000248021">
    <property type="component" value="Unassembled WGS sequence"/>
</dbReference>
<dbReference type="SUPFAM" id="SSF50494">
    <property type="entry name" value="Trypsin-like serine proteases"/>
    <property type="match status" value="1"/>
</dbReference>
<dbReference type="Gene3D" id="2.40.10.120">
    <property type="match status" value="1"/>
</dbReference>
<dbReference type="AlphaFoldDB" id="A0A2V3ULH2"/>
<keyword evidence="2" id="KW-1185">Reference proteome</keyword>
<sequence>MIGQDILDRIVRIDAAGEIGTGLFLSFSGRGFILTARHVVAYVHKTQALDIAGRLWADKIPVVAKFQRESGADIALVEVKCEATWPSISFSIDPSKSFYTQDVFLFGFPHGAQIETRTQRGRELNPFCKKGIIAQLDGHQFYVDAPIAKGFSGGPVFSISSPSSSDGSNYNLIGVLTHDCPKECGFSSAYSSALVRELLEEALAS</sequence>
<reference evidence="1 2" key="1">
    <citation type="submission" date="2018-05" db="EMBL/GenBank/DDBJ databases">
        <title>Genomic Encyclopedia of Type Strains, Phase IV (KMG-IV): sequencing the most valuable type-strain genomes for metagenomic binning, comparative biology and taxonomic classification.</title>
        <authorList>
            <person name="Goeker M."/>
        </authorList>
    </citation>
    <scope>NUCLEOTIDE SEQUENCE [LARGE SCALE GENOMIC DNA]</scope>
    <source>
        <strain evidence="1 2">DSM 6462</strain>
    </source>
</reference>